<dbReference type="InterPro" id="IPR017896">
    <property type="entry name" value="4Fe4S_Fe-S-bd"/>
</dbReference>
<evidence type="ECO:0000259" key="8">
    <source>
        <dbReference type="PROSITE" id="PS51379"/>
    </source>
</evidence>
<dbReference type="EMBL" id="NOKA02000033">
    <property type="protein sequence ID" value="RDY30587.1"/>
    <property type="molecule type" value="Genomic_DNA"/>
</dbReference>
<protein>
    <submittedName>
        <fullName evidence="9">Dissimilatory adenylylsulfate reductase beta subunit</fullName>
    </submittedName>
    <submittedName>
        <fullName evidence="10">Ferredoxin family protein</fullName>
    </submittedName>
</protein>
<feature type="domain" description="4Fe-4S ferredoxin-type" evidence="8">
    <location>
        <begin position="1"/>
        <end position="30"/>
    </location>
</feature>
<dbReference type="Proteomes" id="UP000216411">
    <property type="component" value="Unassembled WGS sequence"/>
</dbReference>
<keyword evidence="11" id="KW-1185">Reference proteome</keyword>
<feature type="domain" description="4Fe-4S ferredoxin-type" evidence="8">
    <location>
        <begin position="31"/>
        <end position="60"/>
    </location>
</feature>
<evidence type="ECO:0000313" key="9">
    <source>
        <dbReference type="EMBL" id="PXV96053.1"/>
    </source>
</evidence>
<reference evidence="10" key="3">
    <citation type="submission" date="2018-07" db="EMBL/GenBank/DDBJ databases">
        <authorList>
            <person name="Quirk P.G."/>
            <person name="Krulwich T.A."/>
        </authorList>
    </citation>
    <scope>NUCLEOTIDE SEQUENCE</scope>
    <source>
        <strain evidence="10">CCRI-19302</strain>
    </source>
</reference>
<dbReference type="PANTHER" id="PTHR43687">
    <property type="entry name" value="ADENYLYLSULFATE REDUCTASE, BETA SUBUNIT"/>
    <property type="match status" value="1"/>
</dbReference>
<gene>
    <name evidence="9" type="ORF">C8E03_101686</name>
    <name evidence="10" type="ORF">CG710_014000</name>
</gene>
<dbReference type="PANTHER" id="PTHR43687:SF6">
    <property type="entry name" value="L-ASPARTATE SEMIALDEHYDE SULFURTRANSFERASE IRON-SULFUR SUBUNIT"/>
    <property type="match status" value="1"/>
</dbReference>
<proteinExistence type="predicted"/>
<accession>A0A255IPS2</accession>
<reference evidence="9 12" key="2">
    <citation type="submission" date="2018-05" db="EMBL/GenBank/DDBJ databases">
        <title>Genomic Encyclopedia of Type Strains, Phase IV (KMG-IV): sequencing the most valuable type-strain genomes for metagenomic binning, comparative biology and taxonomic classification.</title>
        <authorList>
            <person name="Goeker M."/>
        </authorList>
    </citation>
    <scope>NUCLEOTIDE SEQUENCE [LARGE SCALE GENOMIC DNA]</scope>
    <source>
        <strain evidence="9 12">DSM 28816</strain>
    </source>
</reference>
<dbReference type="GO" id="GO:0046872">
    <property type="term" value="F:metal ion binding"/>
    <property type="evidence" value="ECO:0007669"/>
    <property type="project" value="UniProtKB-KW"/>
</dbReference>
<evidence type="ECO:0000256" key="1">
    <source>
        <dbReference type="ARBA" id="ARBA00022448"/>
    </source>
</evidence>
<dbReference type="Proteomes" id="UP000247523">
    <property type="component" value="Unassembled WGS sequence"/>
</dbReference>
<dbReference type="AlphaFoldDB" id="A0A255IPS2"/>
<dbReference type="RefSeq" id="WP_094376265.1">
    <property type="nucleotide sequence ID" value="NZ_NOKA02000033.1"/>
</dbReference>
<name>A0A255IPS2_9FIRM</name>
<evidence type="ECO:0000256" key="5">
    <source>
        <dbReference type="ARBA" id="ARBA00022982"/>
    </source>
</evidence>
<dbReference type="InterPro" id="IPR050572">
    <property type="entry name" value="Fe-S_Ferredoxin"/>
</dbReference>
<organism evidence="9 12">
    <name type="scientific">Lachnotalea glycerini</name>
    <dbReference type="NCBI Taxonomy" id="1763509"/>
    <lineage>
        <taxon>Bacteria</taxon>
        <taxon>Bacillati</taxon>
        <taxon>Bacillota</taxon>
        <taxon>Clostridia</taxon>
        <taxon>Lachnospirales</taxon>
        <taxon>Lachnospiraceae</taxon>
        <taxon>Lachnotalea</taxon>
    </lineage>
</organism>
<reference evidence="10 11" key="1">
    <citation type="journal article" date="2017" name="Genome Announc.">
        <title>Draft Genome Sequence of a Sporulating and Motile Strain of Lachnotalea glycerini Isolated from Water in Quebec City, Canada.</title>
        <authorList>
            <person name="Maheux A.F."/>
            <person name="Boudreau D.K."/>
            <person name="Berube E."/>
            <person name="Boissinot M."/>
            <person name="Raymond F."/>
            <person name="Brodeur S."/>
            <person name="Corbeil J."/>
            <person name="Isabel S."/>
            <person name="Omar R.F."/>
            <person name="Bergeron M.G."/>
        </authorList>
    </citation>
    <scope>NUCLEOTIDE SEQUENCE [LARGE SCALE GENOMIC DNA]</scope>
    <source>
        <strain evidence="10 11">CCRI-19302</strain>
    </source>
</reference>
<dbReference type="GO" id="GO:0051539">
    <property type="term" value="F:4 iron, 4 sulfur cluster binding"/>
    <property type="evidence" value="ECO:0007669"/>
    <property type="project" value="UniProtKB-KW"/>
</dbReference>
<evidence type="ECO:0000256" key="2">
    <source>
        <dbReference type="ARBA" id="ARBA00022485"/>
    </source>
</evidence>
<keyword evidence="4" id="KW-0677">Repeat</keyword>
<dbReference type="SUPFAM" id="SSF54862">
    <property type="entry name" value="4Fe-4S ferredoxins"/>
    <property type="match status" value="1"/>
</dbReference>
<keyword evidence="5" id="KW-0249">Electron transport</keyword>
<evidence type="ECO:0000256" key="7">
    <source>
        <dbReference type="ARBA" id="ARBA00023014"/>
    </source>
</evidence>
<keyword evidence="6" id="KW-0408">Iron</keyword>
<sequence length="103" mass="11319">MSIRINLDKCVGCLRCIEVCPGSLIKEKDTKAFMKYPKDCWGCVSCVKECKAGAIEFYLGADIGGNGGKMNVSYEGDIIHWNITKSDGTVKVIDVNSKDSNKY</sequence>
<keyword evidence="3" id="KW-0479">Metal-binding</keyword>
<keyword evidence="2" id="KW-0004">4Fe-4S</keyword>
<dbReference type="PROSITE" id="PS00198">
    <property type="entry name" value="4FE4S_FER_1"/>
    <property type="match status" value="1"/>
</dbReference>
<evidence type="ECO:0000256" key="4">
    <source>
        <dbReference type="ARBA" id="ARBA00022737"/>
    </source>
</evidence>
<keyword evidence="7" id="KW-0411">Iron-sulfur</keyword>
<comment type="caution">
    <text evidence="9">The sequence shown here is derived from an EMBL/GenBank/DDBJ whole genome shotgun (WGS) entry which is preliminary data.</text>
</comment>
<evidence type="ECO:0000313" key="12">
    <source>
        <dbReference type="Proteomes" id="UP000247523"/>
    </source>
</evidence>
<evidence type="ECO:0000313" key="11">
    <source>
        <dbReference type="Proteomes" id="UP000216411"/>
    </source>
</evidence>
<evidence type="ECO:0000256" key="6">
    <source>
        <dbReference type="ARBA" id="ARBA00023004"/>
    </source>
</evidence>
<dbReference type="PROSITE" id="PS51379">
    <property type="entry name" value="4FE4S_FER_2"/>
    <property type="match status" value="2"/>
</dbReference>
<evidence type="ECO:0000256" key="3">
    <source>
        <dbReference type="ARBA" id="ARBA00022723"/>
    </source>
</evidence>
<dbReference type="EMBL" id="QICS01000001">
    <property type="protein sequence ID" value="PXV96053.1"/>
    <property type="molecule type" value="Genomic_DNA"/>
</dbReference>
<keyword evidence="1" id="KW-0813">Transport</keyword>
<evidence type="ECO:0000313" key="10">
    <source>
        <dbReference type="EMBL" id="RDY30587.1"/>
    </source>
</evidence>
<dbReference type="InterPro" id="IPR017900">
    <property type="entry name" value="4Fe4S_Fe_S_CS"/>
</dbReference>
<dbReference type="Gene3D" id="3.30.70.20">
    <property type="match status" value="1"/>
</dbReference>
<dbReference type="Pfam" id="PF13187">
    <property type="entry name" value="Fer4_9"/>
    <property type="match status" value="1"/>
</dbReference>
<dbReference type="OrthoDB" id="9807879at2"/>